<dbReference type="SMART" id="SM00354">
    <property type="entry name" value="HTH_LACI"/>
    <property type="match status" value="1"/>
</dbReference>
<evidence type="ECO:0000313" key="6">
    <source>
        <dbReference type="EMBL" id="MDR7328327.1"/>
    </source>
</evidence>
<dbReference type="InterPro" id="IPR028082">
    <property type="entry name" value="Peripla_BP_I"/>
</dbReference>
<dbReference type="PROSITE" id="PS00356">
    <property type="entry name" value="HTH_LACI_1"/>
    <property type="match status" value="1"/>
</dbReference>
<evidence type="ECO:0000256" key="1">
    <source>
        <dbReference type="ARBA" id="ARBA00022491"/>
    </source>
</evidence>
<evidence type="ECO:0000313" key="7">
    <source>
        <dbReference type="Proteomes" id="UP001180840"/>
    </source>
</evidence>
<keyword evidence="4" id="KW-0804">Transcription</keyword>
<keyword evidence="7" id="KW-1185">Reference proteome</keyword>
<evidence type="ECO:0000256" key="2">
    <source>
        <dbReference type="ARBA" id="ARBA00023015"/>
    </source>
</evidence>
<dbReference type="RefSeq" id="WP_290197058.1">
    <property type="nucleotide sequence ID" value="NZ_CP047654.1"/>
</dbReference>
<dbReference type="Gene3D" id="1.10.260.40">
    <property type="entry name" value="lambda repressor-like DNA-binding domains"/>
    <property type="match status" value="1"/>
</dbReference>
<dbReference type="Proteomes" id="UP001180840">
    <property type="component" value="Unassembled WGS sequence"/>
</dbReference>
<reference evidence="6" key="1">
    <citation type="submission" date="2023-07" db="EMBL/GenBank/DDBJ databases">
        <title>Sequencing the genomes of 1000 actinobacteria strains.</title>
        <authorList>
            <person name="Klenk H.-P."/>
        </authorList>
    </citation>
    <scope>NUCLEOTIDE SEQUENCE</scope>
    <source>
        <strain evidence="6">DSM 107476</strain>
    </source>
</reference>
<comment type="caution">
    <text evidence="6">The sequence shown here is derived from an EMBL/GenBank/DDBJ whole genome shotgun (WGS) entry which is preliminary data.</text>
</comment>
<evidence type="ECO:0000256" key="3">
    <source>
        <dbReference type="ARBA" id="ARBA00023125"/>
    </source>
</evidence>
<evidence type="ECO:0000259" key="5">
    <source>
        <dbReference type="PROSITE" id="PS50932"/>
    </source>
</evidence>
<protein>
    <submittedName>
        <fullName evidence="6">LacI family transcriptional regulator</fullName>
    </submittedName>
</protein>
<dbReference type="Pfam" id="PF13377">
    <property type="entry name" value="Peripla_BP_3"/>
    <property type="match status" value="1"/>
</dbReference>
<keyword evidence="2" id="KW-0805">Transcription regulation</keyword>
<accession>A0ABU1ZTR5</accession>
<dbReference type="EMBL" id="JAVDXZ010000001">
    <property type="protein sequence ID" value="MDR7328327.1"/>
    <property type="molecule type" value="Genomic_DNA"/>
</dbReference>
<proteinExistence type="predicted"/>
<gene>
    <name evidence="6" type="ORF">J2S39_000003</name>
</gene>
<dbReference type="SUPFAM" id="SSF47413">
    <property type="entry name" value="lambda repressor-like DNA-binding domains"/>
    <property type="match status" value="1"/>
</dbReference>
<sequence>MNTILPERPTLKDVARAAGVSVSTASRALAENPAVATDTRRRIQKLAAELGYRPNAQARALQSSRSNTIGVLVPSLINHYFATMVTALQDAATDDGMATLITNSNESAPMMATSLDFLANHGVDGIICVPDEACADQLDHLHRQGMPLVLIDRELPGSDIPTVTSDPERGMVNAVGLLARHGQTPIGYLSGPMTTSTGRCRLETFRYACTEAGLEEQPVFLGGYEQSQGFEGANALLAQGVRSLFAGDSMMTIGVIEACHRAGLVIGEDVSVIGFDTQPMFTLQPRPLTVIDQHVGSMAREAFAVLNQLIAGKAPPEKHIRIPTTLIERQSIRKGQAS</sequence>
<dbReference type="PROSITE" id="PS50932">
    <property type="entry name" value="HTH_LACI_2"/>
    <property type="match status" value="1"/>
</dbReference>
<dbReference type="Pfam" id="PF00356">
    <property type="entry name" value="LacI"/>
    <property type="match status" value="1"/>
</dbReference>
<dbReference type="InterPro" id="IPR010982">
    <property type="entry name" value="Lambda_DNA-bd_dom_sf"/>
</dbReference>
<dbReference type="CDD" id="cd01392">
    <property type="entry name" value="HTH_LacI"/>
    <property type="match status" value="1"/>
</dbReference>
<evidence type="ECO:0000256" key="4">
    <source>
        <dbReference type="ARBA" id="ARBA00023163"/>
    </source>
</evidence>
<organism evidence="6 7">
    <name type="scientific">Corynebacterium guangdongense</name>
    <dbReference type="NCBI Taxonomy" id="1783348"/>
    <lineage>
        <taxon>Bacteria</taxon>
        <taxon>Bacillati</taxon>
        <taxon>Actinomycetota</taxon>
        <taxon>Actinomycetes</taxon>
        <taxon>Mycobacteriales</taxon>
        <taxon>Corynebacteriaceae</taxon>
        <taxon>Corynebacterium</taxon>
    </lineage>
</organism>
<keyword evidence="1" id="KW-0678">Repressor</keyword>
<dbReference type="SUPFAM" id="SSF53822">
    <property type="entry name" value="Periplasmic binding protein-like I"/>
    <property type="match status" value="1"/>
</dbReference>
<keyword evidence="3" id="KW-0238">DNA-binding</keyword>
<name>A0ABU1ZTR5_9CORY</name>
<dbReference type="InterPro" id="IPR046335">
    <property type="entry name" value="LacI/GalR-like_sensor"/>
</dbReference>
<dbReference type="InterPro" id="IPR000843">
    <property type="entry name" value="HTH_LacI"/>
</dbReference>
<feature type="domain" description="HTH lacI-type" evidence="5">
    <location>
        <begin position="9"/>
        <end position="63"/>
    </location>
</feature>
<dbReference type="PANTHER" id="PTHR30146">
    <property type="entry name" value="LACI-RELATED TRANSCRIPTIONAL REPRESSOR"/>
    <property type="match status" value="1"/>
</dbReference>
<dbReference type="PANTHER" id="PTHR30146:SF148">
    <property type="entry name" value="HTH-TYPE TRANSCRIPTIONAL REPRESSOR PURR-RELATED"/>
    <property type="match status" value="1"/>
</dbReference>
<dbReference type="Gene3D" id="3.40.50.2300">
    <property type="match status" value="2"/>
</dbReference>